<proteinExistence type="predicted"/>
<dbReference type="Pfam" id="PF02589">
    <property type="entry name" value="LUD_dom"/>
    <property type="match status" value="1"/>
</dbReference>
<protein>
    <recommendedName>
        <fullName evidence="1">LUD domain-containing protein</fullName>
    </recommendedName>
</protein>
<dbReference type="PANTHER" id="PTHR43682">
    <property type="entry name" value="LACTATE UTILIZATION PROTEIN C"/>
    <property type="match status" value="1"/>
</dbReference>
<dbReference type="EMBL" id="QRGR01000010">
    <property type="protein sequence ID" value="RDV15097.1"/>
    <property type="molecule type" value="Genomic_DNA"/>
</dbReference>
<reference evidence="3" key="1">
    <citation type="submission" date="2018-08" db="EMBL/GenBank/DDBJ databases">
        <authorList>
            <person name="Liu Z.-W."/>
            <person name="Du Z.-J."/>
        </authorList>
    </citation>
    <scope>NUCLEOTIDE SEQUENCE [LARGE SCALE GENOMIC DNA]</scope>
    <source>
        <strain evidence="3">H4X</strain>
    </source>
</reference>
<keyword evidence="3" id="KW-1185">Reference proteome</keyword>
<sequence length="218" mass="24495">MYEAKSKEIVLRRVREALAKSAPFLPPTPDFTSPLHPVVPVEDMSIVFAQNFIRNSGQFVYCENQEDFFDQLYIYKKEQNLQHLYVWERNLQNALAHAGIEFSDNEETFVKDAEASLTTCESLITRTGSILVSSANAGGRRLSIYPSTHMVVAQASQLVPDIKDALQRIRNKYKDNNFPSMVSMVSGPSRTADIEKTLVMGAHGPKALVLFLIDDLPN</sequence>
<dbReference type="PANTHER" id="PTHR43682:SF1">
    <property type="entry name" value="LACTATE UTILIZATION PROTEIN C"/>
    <property type="match status" value="1"/>
</dbReference>
<name>A0A3D8LCF5_9BACT</name>
<evidence type="ECO:0000259" key="1">
    <source>
        <dbReference type="Pfam" id="PF02589"/>
    </source>
</evidence>
<dbReference type="InterPro" id="IPR037171">
    <property type="entry name" value="NagB/RpiA_transferase-like"/>
</dbReference>
<dbReference type="OrthoDB" id="9794157at2"/>
<evidence type="ECO:0000313" key="2">
    <source>
        <dbReference type="EMBL" id="RDV15097.1"/>
    </source>
</evidence>
<dbReference type="SUPFAM" id="SSF100950">
    <property type="entry name" value="NagB/RpiA/CoA transferase-like"/>
    <property type="match status" value="1"/>
</dbReference>
<evidence type="ECO:0000313" key="3">
    <source>
        <dbReference type="Proteomes" id="UP000256708"/>
    </source>
</evidence>
<accession>A0A3D8LCF5</accession>
<dbReference type="InterPro" id="IPR003741">
    <property type="entry name" value="LUD_dom"/>
</dbReference>
<dbReference type="Gene3D" id="3.40.50.10420">
    <property type="entry name" value="NagB/RpiA/CoA transferase-like"/>
    <property type="match status" value="1"/>
</dbReference>
<dbReference type="AlphaFoldDB" id="A0A3D8LCF5"/>
<dbReference type="Proteomes" id="UP000256708">
    <property type="component" value="Unassembled WGS sequence"/>
</dbReference>
<organism evidence="2 3">
    <name type="scientific">Pontibacter diazotrophicus</name>
    <dbReference type="NCBI Taxonomy" id="1400979"/>
    <lineage>
        <taxon>Bacteria</taxon>
        <taxon>Pseudomonadati</taxon>
        <taxon>Bacteroidota</taxon>
        <taxon>Cytophagia</taxon>
        <taxon>Cytophagales</taxon>
        <taxon>Hymenobacteraceae</taxon>
        <taxon>Pontibacter</taxon>
    </lineage>
</organism>
<dbReference type="RefSeq" id="WP_115565511.1">
    <property type="nucleotide sequence ID" value="NZ_QRGR01000010.1"/>
</dbReference>
<comment type="caution">
    <text evidence="2">The sequence shown here is derived from an EMBL/GenBank/DDBJ whole genome shotgun (WGS) entry which is preliminary data.</text>
</comment>
<dbReference type="InterPro" id="IPR024185">
    <property type="entry name" value="FTHF_cligase-like_sf"/>
</dbReference>
<feature type="domain" description="LUD" evidence="1">
    <location>
        <begin position="110"/>
        <end position="213"/>
    </location>
</feature>
<gene>
    <name evidence="2" type="ORF">DXT99_10510</name>
</gene>